<evidence type="ECO:0000313" key="5">
    <source>
        <dbReference type="EMBL" id="RKP30478.1"/>
    </source>
</evidence>
<dbReference type="Proteomes" id="UP000268321">
    <property type="component" value="Unassembled WGS sequence"/>
</dbReference>
<evidence type="ECO:0000259" key="3">
    <source>
        <dbReference type="Pfam" id="PF04111"/>
    </source>
</evidence>
<accession>A0A4P9ZCP5</accession>
<evidence type="ECO:0000256" key="1">
    <source>
        <dbReference type="ARBA" id="ARBA00005965"/>
    </source>
</evidence>
<comment type="similarity">
    <text evidence="1">Belongs to the beclin family.</text>
</comment>
<protein>
    <submittedName>
        <fullName evidence="5">APG6-domain-containing protein</fullName>
    </submittedName>
</protein>
<proteinExistence type="inferred from homology"/>
<dbReference type="InterPro" id="IPR038274">
    <property type="entry name" value="Atg6/Beclin_C_sf"/>
</dbReference>
<dbReference type="PANTHER" id="PTHR12768:SF4">
    <property type="entry name" value="BECLIN-1"/>
    <property type="match status" value="1"/>
</dbReference>
<dbReference type="GO" id="GO:0000423">
    <property type="term" value="P:mitophagy"/>
    <property type="evidence" value="ECO:0007669"/>
    <property type="project" value="TreeGrafter"/>
</dbReference>
<dbReference type="GO" id="GO:0000407">
    <property type="term" value="C:phagophore assembly site"/>
    <property type="evidence" value="ECO:0007669"/>
    <property type="project" value="TreeGrafter"/>
</dbReference>
<dbReference type="GO" id="GO:0045324">
    <property type="term" value="P:late endosome to vacuole transport"/>
    <property type="evidence" value="ECO:0007669"/>
    <property type="project" value="TreeGrafter"/>
</dbReference>
<dbReference type="Pfam" id="PF04111">
    <property type="entry name" value="APG6"/>
    <property type="match status" value="1"/>
</dbReference>
<name>A0A4P9ZCP5_9ASCO</name>
<evidence type="ECO:0000313" key="6">
    <source>
        <dbReference type="Proteomes" id="UP000268321"/>
    </source>
</evidence>
<gene>
    <name evidence="5" type="ORF">METBISCDRAFT_16252</name>
</gene>
<dbReference type="Pfam" id="PF17675">
    <property type="entry name" value="APG6_N"/>
    <property type="match status" value="1"/>
</dbReference>
<dbReference type="Gene3D" id="1.10.418.40">
    <property type="entry name" value="Autophagy protein 6/Beclin 1"/>
    <property type="match status" value="1"/>
</dbReference>
<organism evidence="5 6">
    <name type="scientific">Metschnikowia bicuspidata</name>
    <dbReference type="NCBI Taxonomy" id="27322"/>
    <lineage>
        <taxon>Eukaryota</taxon>
        <taxon>Fungi</taxon>
        <taxon>Dikarya</taxon>
        <taxon>Ascomycota</taxon>
        <taxon>Saccharomycotina</taxon>
        <taxon>Pichiomycetes</taxon>
        <taxon>Metschnikowiaceae</taxon>
        <taxon>Metschnikowia</taxon>
    </lineage>
</organism>
<dbReference type="GO" id="GO:0006995">
    <property type="term" value="P:cellular response to nitrogen starvation"/>
    <property type="evidence" value="ECO:0007669"/>
    <property type="project" value="TreeGrafter"/>
</dbReference>
<dbReference type="InterPro" id="IPR041691">
    <property type="entry name" value="Atg6/beclin_CC"/>
</dbReference>
<keyword evidence="6" id="KW-1185">Reference proteome</keyword>
<keyword evidence="2" id="KW-0175">Coiled coil</keyword>
<dbReference type="InterPro" id="IPR007243">
    <property type="entry name" value="Atg6/Beclin"/>
</dbReference>
<dbReference type="GO" id="GO:0000045">
    <property type="term" value="P:autophagosome assembly"/>
    <property type="evidence" value="ECO:0007669"/>
    <property type="project" value="TreeGrafter"/>
</dbReference>
<dbReference type="InterPro" id="IPR040455">
    <property type="entry name" value="Atg6_BARA"/>
</dbReference>
<sequence>MGYFCQNCLASITLDESLRDLSPQQLHLLLSRTSTPAPRVSLLPQKFIPQDRLQRHNHALLLGQTECQLRNGPLETGASRLCESRSFVFVSDTEDNIGYVDPVDQDNTAVAEACGTREPDSEEQLSDFSKIKSLNEIFRILLTNQDVGHPMCKECAVLLTDNYKQKFDHRQHEKEMYASFLKKLKDRANSLGVLETELETKLCDAENELQALQALKNEKLAELQALEESHVDLTRRIALLDARLKHLNETQLSDLFRTKNMFNASLQQEQARLDQANTLYKKNLNQLDRLRSLNVYTKLFEILFDSGDGFGRINGCRLGHRVPWPELNVSLGHVARLLAFLAKRLDLLTHPYEIVPMGLKSYILKQGSKKCAVSNNGSLKSPVAPENELRTSGTRHGTVLPLYSSNEFTLGKLFNFNSIDVSMLALLDILRMFERNLVACDDGLAFPYVISTAKGTVGGRSGRISSNGPWTEACRYLLIDINWILSYVSAQPVLET</sequence>
<dbReference type="EMBL" id="ML004458">
    <property type="protein sequence ID" value="RKP30478.1"/>
    <property type="molecule type" value="Genomic_DNA"/>
</dbReference>
<dbReference type="OrthoDB" id="20368at2759"/>
<evidence type="ECO:0000256" key="2">
    <source>
        <dbReference type="SAM" id="Coils"/>
    </source>
</evidence>
<dbReference type="GO" id="GO:0043548">
    <property type="term" value="F:phosphatidylinositol 3-kinase binding"/>
    <property type="evidence" value="ECO:0007669"/>
    <property type="project" value="TreeGrafter"/>
</dbReference>
<reference evidence="6" key="1">
    <citation type="journal article" date="2018" name="Nat. Microbiol.">
        <title>Leveraging single-cell genomics to expand the fungal tree of life.</title>
        <authorList>
            <person name="Ahrendt S.R."/>
            <person name="Quandt C.A."/>
            <person name="Ciobanu D."/>
            <person name="Clum A."/>
            <person name="Salamov A."/>
            <person name="Andreopoulos B."/>
            <person name="Cheng J.F."/>
            <person name="Woyke T."/>
            <person name="Pelin A."/>
            <person name="Henrissat B."/>
            <person name="Reynolds N.K."/>
            <person name="Benny G.L."/>
            <person name="Smith M.E."/>
            <person name="James T.Y."/>
            <person name="Grigoriev I.V."/>
        </authorList>
    </citation>
    <scope>NUCLEOTIDE SEQUENCE [LARGE SCALE GENOMIC DNA]</scope>
    <source>
        <strain evidence="6">Baker2002</strain>
    </source>
</reference>
<dbReference type="GO" id="GO:0034272">
    <property type="term" value="C:phosphatidylinositol 3-kinase complex, class III, type II"/>
    <property type="evidence" value="ECO:0007669"/>
    <property type="project" value="TreeGrafter"/>
</dbReference>
<dbReference type="GO" id="GO:0034271">
    <property type="term" value="C:phosphatidylinositol 3-kinase complex, class III, type I"/>
    <property type="evidence" value="ECO:0007669"/>
    <property type="project" value="TreeGrafter"/>
</dbReference>
<feature type="domain" description="Atg6/beclin coiled-coil" evidence="4">
    <location>
        <begin position="150"/>
        <end position="287"/>
    </location>
</feature>
<feature type="domain" description="Atg6 BARA" evidence="3">
    <location>
        <begin position="290"/>
        <end position="489"/>
    </location>
</feature>
<dbReference type="AlphaFoldDB" id="A0A4P9ZCP5"/>
<dbReference type="GO" id="GO:0030674">
    <property type="term" value="F:protein-macromolecule adaptor activity"/>
    <property type="evidence" value="ECO:0007669"/>
    <property type="project" value="TreeGrafter"/>
</dbReference>
<evidence type="ECO:0000259" key="4">
    <source>
        <dbReference type="Pfam" id="PF17675"/>
    </source>
</evidence>
<feature type="coiled-coil region" evidence="2">
    <location>
        <begin position="198"/>
        <end position="286"/>
    </location>
</feature>
<dbReference type="PANTHER" id="PTHR12768">
    <property type="entry name" value="BECLIN 1"/>
    <property type="match status" value="1"/>
</dbReference>